<feature type="region of interest" description="Disordered" evidence="1">
    <location>
        <begin position="259"/>
        <end position="320"/>
    </location>
</feature>
<accession>A0A4V4HDF3</accession>
<dbReference type="Proteomes" id="UP000297245">
    <property type="component" value="Unassembled WGS sequence"/>
</dbReference>
<name>A0A4V4HDF3_DENBC</name>
<proteinExistence type="predicted"/>
<reference evidence="2 3" key="1">
    <citation type="journal article" date="2019" name="Nat. Ecol. Evol.">
        <title>Megaphylogeny resolves global patterns of mushroom evolution.</title>
        <authorList>
            <person name="Varga T."/>
            <person name="Krizsan K."/>
            <person name="Foldi C."/>
            <person name="Dima B."/>
            <person name="Sanchez-Garcia M."/>
            <person name="Sanchez-Ramirez S."/>
            <person name="Szollosi G.J."/>
            <person name="Szarkandi J.G."/>
            <person name="Papp V."/>
            <person name="Albert L."/>
            <person name="Andreopoulos W."/>
            <person name="Angelini C."/>
            <person name="Antonin V."/>
            <person name="Barry K.W."/>
            <person name="Bougher N.L."/>
            <person name="Buchanan P."/>
            <person name="Buyck B."/>
            <person name="Bense V."/>
            <person name="Catcheside P."/>
            <person name="Chovatia M."/>
            <person name="Cooper J."/>
            <person name="Damon W."/>
            <person name="Desjardin D."/>
            <person name="Finy P."/>
            <person name="Geml J."/>
            <person name="Haridas S."/>
            <person name="Hughes K."/>
            <person name="Justo A."/>
            <person name="Karasinski D."/>
            <person name="Kautmanova I."/>
            <person name="Kiss B."/>
            <person name="Kocsube S."/>
            <person name="Kotiranta H."/>
            <person name="LaButti K.M."/>
            <person name="Lechner B.E."/>
            <person name="Liimatainen K."/>
            <person name="Lipzen A."/>
            <person name="Lukacs Z."/>
            <person name="Mihaltcheva S."/>
            <person name="Morgado L.N."/>
            <person name="Niskanen T."/>
            <person name="Noordeloos M.E."/>
            <person name="Ohm R.A."/>
            <person name="Ortiz-Santana B."/>
            <person name="Ovrebo C."/>
            <person name="Racz N."/>
            <person name="Riley R."/>
            <person name="Savchenko A."/>
            <person name="Shiryaev A."/>
            <person name="Soop K."/>
            <person name="Spirin V."/>
            <person name="Szebenyi C."/>
            <person name="Tomsovsky M."/>
            <person name="Tulloss R.E."/>
            <person name="Uehling J."/>
            <person name="Grigoriev I.V."/>
            <person name="Vagvolgyi C."/>
            <person name="Papp T."/>
            <person name="Martin F.M."/>
            <person name="Miettinen O."/>
            <person name="Hibbett D.S."/>
            <person name="Nagy L.G."/>
        </authorList>
    </citation>
    <scope>NUCLEOTIDE SEQUENCE [LARGE SCALE GENOMIC DNA]</scope>
    <source>
        <strain evidence="2 3">CBS 962.96</strain>
    </source>
</reference>
<evidence type="ECO:0000313" key="3">
    <source>
        <dbReference type="Proteomes" id="UP000297245"/>
    </source>
</evidence>
<feature type="compositionally biased region" description="Acidic residues" evidence="1">
    <location>
        <begin position="282"/>
        <end position="298"/>
    </location>
</feature>
<keyword evidence="3" id="KW-1185">Reference proteome</keyword>
<dbReference type="AlphaFoldDB" id="A0A4V4HDF3"/>
<dbReference type="EMBL" id="ML179484">
    <property type="protein sequence ID" value="THU86695.1"/>
    <property type="molecule type" value="Genomic_DNA"/>
</dbReference>
<evidence type="ECO:0000256" key="1">
    <source>
        <dbReference type="SAM" id="MobiDB-lite"/>
    </source>
</evidence>
<dbReference type="OrthoDB" id="3236341at2759"/>
<evidence type="ECO:0000313" key="2">
    <source>
        <dbReference type="EMBL" id="THU86695.1"/>
    </source>
</evidence>
<organism evidence="2 3">
    <name type="scientific">Dendrothele bispora (strain CBS 962.96)</name>
    <dbReference type="NCBI Taxonomy" id="1314807"/>
    <lineage>
        <taxon>Eukaryota</taxon>
        <taxon>Fungi</taxon>
        <taxon>Dikarya</taxon>
        <taxon>Basidiomycota</taxon>
        <taxon>Agaricomycotina</taxon>
        <taxon>Agaricomycetes</taxon>
        <taxon>Agaricomycetidae</taxon>
        <taxon>Agaricales</taxon>
        <taxon>Agaricales incertae sedis</taxon>
        <taxon>Dendrothele</taxon>
    </lineage>
</organism>
<protein>
    <submittedName>
        <fullName evidence="2">Uncharacterized protein</fullName>
    </submittedName>
</protein>
<gene>
    <name evidence="2" type="ORF">K435DRAFT_868004</name>
</gene>
<sequence length="320" mass="35512">MASPVTNTPPRATSTLAARAEATHKRLRPEQMTDVEQFLNSSVPLQNAWLLIQLHATNNAISQIVKDQAPFDMSEDLKVCVSATCVKSILFTLHISSYEGKVPVGHAEALVKTFCWGLPDGIENDAAAWSKVMRYIGDELTQLQFTFKKTICQSLTGSMKNESTEKIKNKLLPKDDCMTIYALTKKLTLKSKAAPTLVLCAHIALMRYVFLSCPGDKFWDQVDSKLKDLCKAAAEGAIDAAHFRISTEGSSVTYQTIQRHNKDATSTESFQSNIDKAVQAWDAEDNEEDEEEEEEEEFPGPNDDQLEPAGNDSQLEEMGE</sequence>